<proteinExistence type="predicted"/>
<sequence length="152" mass="16414">WVCPVGGANQTPESKRKDISEYFCPAFSLTWCQDSDNSPTSLRLPPLEDHPTSKPPALSYDVERKDPSPYSGRIPEDPAAGGEGPSLQPRPRSFPAGGLGSRGKEITAESHLTWSVCLPRRHFSSAGGALRPRRRPSTLRPALLQLSILAGG</sequence>
<accession>A0AC59YG92</accession>
<feature type="non-terminal residue" evidence="1">
    <location>
        <position position="1"/>
    </location>
</feature>
<reference evidence="1" key="1">
    <citation type="submission" date="2023-05" db="EMBL/GenBank/DDBJ databases">
        <authorList>
            <consortium name="ELIXIR-Norway"/>
        </authorList>
    </citation>
    <scope>NUCLEOTIDE SEQUENCE</scope>
</reference>
<organism evidence="1">
    <name type="scientific">Rangifer tarandus platyrhynchus</name>
    <name type="common">Svalbard reindeer</name>
    <dbReference type="NCBI Taxonomy" id="3082113"/>
    <lineage>
        <taxon>Eukaryota</taxon>
        <taxon>Metazoa</taxon>
        <taxon>Chordata</taxon>
        <taxon>Craniata</taxon>
        <taxon>Vertebrata</taxon>
        <taxon>Euteleostomi</taxon>
        <taxon>Mammalia</taxon>
        <taxon>Eutheria</taxon>
        <taxon>Laurasiatheria</taxon>
        <taxon>Artiodactyla</taxon>
        <taxon>Ruminantia</taxon>
        <taxon>Pecora</taxon>
        <taxon>Cervidae</taxon>
        <taxon>Odocoileinae</taxon>
        <taxon>Rangifer</taxon>
    </lineage>
</organism>
<name>A0AC59YG92_RANTA</name>
<reference evidence="1" key="2">
    <citation type="submission" date="2025-03" db="EMBL/GenBank/DDBJ databases">
        <authorList>
            <consortium name="ELIXIR-Norway"/>
            <consortium name="Elixir Norway"/>
        </authorList>
    </citation>
    <scope>NUCLEOTIDE SEQUENCE</scope>
</reference>
<dbReference type="EMBL" id="OX596099">
    <property type="protein sequence ID" value="CAM9673038.1"/>
    <property type="molecule type" value="Genomic_DNA"/>
</dbReference>
<protein>
    <submittedName>
        <fullName evidence="1">Uncharacterized protein</fullName>
    </submittedName>
</protein>
<evidence type="ECO:0000313" key="1">
    <source>
        <dbReference type="EMBL" id="CAM9673038.1"/>
    </source>
</evidence>
<gene>
    <name evidence="1" type="ORF">MRATA1EN22A_LOCUS5822</name>
</gene>